<evidence type="ECO:0000256" key="1">
    <source>
        <dbReference type="ARBA" id="ARBA00004496"/>
    </source>
</evidence>
<keyword evidence="5" id="KW-1185">Reference proteome</keyword>
<dbReference type="Pfam" id="PF04358">
    <property type="entry name" value="DsrC"/>
    <property type="match status" value="1"/>
</dbReference>
<dbReference type="RefSeq" id="WP_096365121.1">
    <property type="nucleotide sequence ID" value="NZ_AP018052.1"/>
</dbReference>
<dbReference type="Proteomes" id="UP000218765">
    <property type="component" value="Chromosome"/>
</dbReference>
<dbReference type="PANTHER" id="PTHR37010">
    <property type="entry name" value="SULFURTRANSFERASE TUSE"/>
    <property type="match status" value="1"/>
</dbReference>
<sequence>MLEVHASMRIRNQPLKRTPVILYLDTDPEHPLTTSTDREGVAVFDIPPASGKISVMGAVRYHGHLEGRVDISIWSPTDGDSVHTRGAPGGTKGGSTAYPNMKTRTLEVDGQEIVTDSEGYLVNLDDWSEGFVRAEAAHEGLELTPEHWEIVRYLRDFYEQHHLQANVREIIKEFRRRWGKDRGSNRYLHDLFPRGGPQKQGNRLAGLLRVKGEH</sequence>
<reference evidence="4 5" key="1">
    <citation type="submission" date="2017-05" db="EMBL/GenBank/DDBJ databases">
        <title>Thiocyanate degradation by Thiohalobacter thiocyanaticus FOKN1.</title>
        <authorList>
            <person name="Oshiki M."/>
            <person name="Fukushima T."/>
            <person name="Kawano S."/>
            <person name="Nakagawa J."/>
        </authorList>
    </citation>
    <scope>NUCLEOTIDE SEQUENCE [LARGE SCALE GENOMIC DNA]</scope>
    <source>
        <strain evidence="4 5">FOKN1</strain>
    </source>
</reference>
<dbReference type="KEGG" id="ttc:FOKN1_0891"/>
<dbReference type="Gene3D" id="3.30.1420.10">
    <property type="match status" value="1"/>
</dbReference>
<dbReference type="SUPFAM" id="SSF69721">
    <property type="entry name" value="DsrC, the gamma subunit of dissimilatory sulfite reductase"/>
    <property type="match status" value="1"/>
</dbReference>
<organism evidence="4 5">
    <name type="scientific">Thiohalobacter thiocyanaticus</name>
    <dbReference type="NCBI Taxonomy" id="585455"/>
    <lineage>
        <taxon>Bacteria</taxon>
        <taxon>Pseudomonadati</taxon>
        <taxon>Pseudomonadota</taxon>
        <taxon>Gammaproteobacteria</taxon>
        <taxon>Thiohalobacterales</taxon>
        <taxon>Thiohalobacteraceae</taxon>
        <taxon>Thiohalobacter</taxon>
    </lineage>
</organism>
<dbReference type="GO" id="GO:0002143">
    <property type="term" value="P:tRNA wobble position uridine thiolation"/>
    <property type="evidence" value="ECO:0007669"/>
    <property type="project" value="TreeGrafter"/>
</dbReference>
<evidence type="ECO:0000313" key="4">
    <source>
        <dbReference type="EMBL" id="BAZ93293.1"/>
    </source>
</evidence>
<dbReference type="EMBL" id="AP018052">
    <property type="protein sequence ID" value="BAZ93293.1"/>
    <property type="molecule type" value="Genomic_DNA"/>
</dbReference>
<dbReference type="AlphaFoldDB" id="A0A1Z4VP67"/>
<protein>
    <submittedName>
        <fullName evidence="4">Dissimilatory sulfite reductase</fullName>
    </submittedName>
</protein>
<dbReference type="InterPro" id="IPR042072">
    <property type="entry name" value="DsrC-like_C"/>
</dbReference>
<gene>
    <name evidence="4" type="ORF">FOKN1_0891</name>
</gene>
<name>A0A1Z4VP67_9GAMM</name>
<comment type="subcellular location">
    <subcellularLocation>
        <location evidence="1">Cytoplasm</location>
    </subcellularLocation>
</comment>
<evidence type="ECO:0000256" key="3">
    <source>
        <dbReference type="ARBA" id="ARBA00022490"/>
    </source>
</evidence>
<comment type="similarity">
    <text evidence="2">Belongs to the DsrC/TusE family.</text>
</comment>
<keyword evidence="3" id="KW-0963">Cytoplasm</keyword>
<dbReference type="GO" id="GO:0097163">
    <property type="term" value="F:sulfur carrier activity"/>
    <property type="evidence" value="ECO:0007669"/>
    <property type="project" value="TreeGrafter"/>
</dbReference>
<evidence type="ECO:0000313" key="5">
    <source>
        <dbReference type="Proteomes" id="UP000218765"/>
    </source>
</evidence>
<proteinExistence type="inferred from homology"/>
<accession>A0A1Z4VP67</accession>
<dbReference type="OrthoDB" id="9786347at2"/>
<dbReference type="NCBIfam" id="TIGR03342">
    <property type="entry name" value="dsrC_tusE_dsvC"/>
    <property type="match status" value="1"/>
</dbReference>
<dbReference type="InterPro" id="IPR007453">
    <property type="entry name" value="DsrC/TusE"/>
</dbReference>
<evidence type="ECO:0000256" key="2">
    <source>
        <dbReference type="ARBA" id="ARBA00005718"/>
    </source>
</evidence>
<dbReference type="InterPro" id="IPR025526">
    <property type="entry name" value="DsrC-like_dom_sf"/>
</dbReference>
<dbReference type="GO" id="GO:0005737">
    <property type="term" value="C:cytoplasm"/>
    <property type="evidence" value="ECO:0007669"/>
    <property type="project" value="UniProtKB-SubCell"/>
</dbReference>
<dbReference type="Gene3D" id="1.10.10.370">
    <property type="entry name" value="DsrC-like protein, C-terminal domain"/>
    <property type="match status" value="1"/>
</dbReference>
<dbReference type="PANTHER" id="PTHR37010:SF1">
    <property type="entry name" value="SULFURTRANSFERASE TUSE"/>
    <property type="match status" value="1"/>
</dbReference>
<dbReference type="InterPro" id="IPR043163">
    <property type="entry name" value="DsrC-like_N"/>
</dbReference>